<evidence type="ECO:0000259" key="1">
    <source>
        <dbReference type="Pfam" id="PF06230"/>
    </source>
</evidence>
<dbReference type="PANTHER" id="PTHR39962">
    <property type="entry name" value="BLL4848 PROTEIN"/>
    <property type="match status" value="1"/>
</dbReference>
<dbReference type="Gene3D" id="3.40.50.20">
    <property type="match status" value="1"/>
</dbReference>
<name>A0A0P0Z2U6_9HYPH</name>
<dbReference type="EMBL" id="LC066377">
    <property type="protein sequence ID" value="BAT28405.1"/>
    <property type="molecule type" value="Genomic_DNA"/>
</dbReference>
<dbReference type="OrthoDB" id="9789836at2"/>
<reference evidence="3" key="1">
    <citation type="journal article" date="2015" name="Proc. Natl. Acad. Sci. U.S.A.">
        <title>Bacterial clade with the ribosomal RNA operon on a small plasmid rather than the chromosome.</title>
        <authorList>
            <person name="Anda M."/>
            <person name="Ohtsubo Y."/>
            <person name="Okubo T."/>
            <person name="Sugawara M."/>
            <person name="Nagata Y."/>
            <person name="Tsuda M."/>
            <person name="Minamisawa K."/>
            <person name="Mitsui H."/>
        </authorList>
    </citation>
    <scope>NUCLEOTIDE SEQUENCE</scope>
    <source>
        <strain evidence="3">JCM 14755</strain>
    </source>
</reference>
<dbReference type="AlphaFoldDB" id="A0A0P0Z2U6"/>
<feature type="domain" description="LpxI N-terminal" evidence="2">
    <location>
        <begin position="27"/>
        <end position="155"/>
    </location>
</feature>
<dbReference type="InterPro" id="IPR053174">
    <property type="entry name" value="LpxI"/>
</dbReference>
<dbReference type="Pfam" id="PF06230">
    <property type="entry name" value="LpxI_C"/>
    <property type="match status" value="1"/>
</dbReference>
<dbReference type="PANTHER" id="PTHR39962:SF1">
    <property type="entry name" value="LPXI FAMILY PROTEIN"/>
    <property type="match status" value="1"/>
</dbReference>
<dbReference type="Gene3D" id="3.40.140.80">
    <property type="match status" value="1"/>
</dbReference>
<dbReference type="InterPro" id="IPR043167">
    <property type="entry name" value="LpxI_C_sf"/>
</dbReference>
<proteinExistence type="predicted"/>
<accession>A0A0P0Z2U6</accession>
<protein>
    <recommendedName>
        <fullName evidence="4">UDP-2,3-diacylglucosamine pyrophosphatase</fullName>
    </recommendedName>
</protein>
<feature type="domain" description="LpxI C-terminal" evidence="1">
    <location>
        <begin position="158"/>
        <end position="293"/>
    </location>
</feature>
<dbReference type="RefSeq" id="WP_157069808.1">
    <property type="nucleotide sequence ID" value="NZ_BBWR01000002.1"/>
</dbReference>
<evidence type="ECO:0000313" key="3">
    <source>
        <dbReference type="EMBL" id="BAT28405.1"/>
    </source>
</evidence>
<sequence>MLPALDSSGLNRRIDLPRPSRPGEPFGIVAGGGVLPRLVAEGARGHGWTPVIIAVGDGWREDWGAYRHRRMKWSQTGDVFPYLAREGVRHLVFCGTISIRPDYRSMVPSLRTLALLPEILKIMRGGDDTMLRAVTRAFERRGFALYAVQDVVPELLAPEGLIAGRMPNPTEQLALRRAAEAAQQLGRLDIGQAAVASAERVIALEGIEGTRDMLERVAALRERGRIGRSERLVLVKSVKPQQDHRLDLPSIGAETIDQACAAGLSGIGVSAGAALVIDLDMLTERVGREDMFLLGLPLEG</sequence>
<evidence type="ECO:0000259" key="2">
    <source>
        <dbReference type="Pfam" id="PF17930"/>
    </source>
</evidence>
<dbReference type="InterPro" id="IPR010415">
    <property type="entry name" value="LpxI_C"/>
</dbReference>
<dbReference type="Pfam" id="PF17930">
    <property type="entry name" value="LpxI_N"/>
    <property type="match status" value="1"/>
</dbReference>
<dbReference type="InterPro" id="IPR041255">
    <property type="entry name" value="LpxI_N"/>
</dbReference>
<organism evidence="3">
    <name type="scientific">Aureimonas frigidaquae</name>
    <dbReference type="NCBI Taxonomy" id="424757"/>
    <lineage>
        <taxon>Bacteria</taxon>
        <taxon>Pseudomonadati</taxon>
        <taxon>Pseudomonadota</taxon>
        <taxon>Alphaproteobacteria</taxon>
        <taxon>Hyphomicrobiales</taxon>
        <taxon>Aurantimonadaceae</taxon>
        <taxon>Aureimonas</taxon>
    </lineage>
</organism>
<evidence type="ECO:0008006" key="4">
    <source>
        <dbReference type="Google" id="ProtNLM"/>
    </source>
</evidence>